<organism evidence="2 3">
    <name type="scientific">Rubinisphaera brasiliensis (strain ATCC 49424 / DSM 5305 / JCM 21570 / IAM 15109 / NBRC 103401 / IFAM 1448)</name>
    <name type="common">Planctomyces brasiliensis</name>
    <dbReference type="NCBI Taxonomy" id="756272"/>
    <lineage>
        <taxon>Bacteria</taxon>
        <taxon>Pseudomonadati</taxon>
        <taxon>Planctomycetota</taxon>
        <taxon>Planctomycetia</taxon>
        <taxon>Planctomycetales</taxon>
        <taxon>Planctomycetaceae</taxon>
        <taxon>Rubinisphaera</taxon>
    </lineage>
</organism>
<reference evidence="3" key="1">
    <citation type="submission" date="2011-02" db="EMBL/GenBank/DDBJ databases">
        <title>The complete genome of Planctomyces brasiliensis DSM 5305.</title>
        <authorList>
            <person name="Lucas S."/>
            <person name="Copeland A."/>
            <person name="Lapidus A."/>
            <person name="Bruce D."/>
            <person name="Goodwin L."/>
            <person name="Pitluck S."/>
            <person name="Kyrpides N."/>
            <person name="Mavromatis K."/>
            <person name="Pagani I."/>
            <person name="Ivanova N."/>
            <person name="Ovchinnikova G."/>
            <person name="Lu M."/>
            <person name="Detter J.C."/>
            <person name="Han C."/>
            <person name="Land M."/>
            <person name="Hauser L."/>
            <person name="Markowitz V."/>
            <person name="Cheng J.-F."/>
            <person name="Hugenholtz P."/>
            <person name="Woyke T."/>
            <person name="Wu D."/>
            <person name="Tindall B."/>
            <person name="Pomrenke H.G."/>
            <person name="Brambilla E."/>
            <person name="Klenk H.-P."/>
            <person name="Eisen J.A."/>
        </authorList>
    </citation>
    <scope>NUCLEOTIDE SEQUENCE [LARGE SCALE GENOMIC DNA]</scope>
    <source>
        <strain evidence="3">ATCC 49424 / DSM 5305 / JCM 21570 / NBRC 103401 / IFAM 1448</strain>
    </source>
</reference>
<evidence type="ECO:0000313" key="2">
    <source>
        <dbReference type="EMBL" id="ADY62024.1"/>
    </source>
</evidence>
<dbReference type="eggNOG" id="ENOG502Z9N1">
    <property type="taxonomic scope" value="Bacteria"/>
</dbReference>
<accession>F0SLB8</accession>
<dbReference type="Proteomes" id="UP000006860">
    <property type="component" value="Chromosome"/>
</dbReference>
<dbReference type="InterPro" id="IPR024992">
    <property type="entry name" value="DUF3891"/>
</dbReference>
<protein>
    <recommendedName>
        <fullName evidence="4">DUF3891 domain-containing protein</fullName>
    </recommendedName>
</protein>
<feature type="region of interest" description="Disordered" evidence="1">
    <location>
        <begin position="215"/>
        <end position="234"/>
    </location>
</feature>
<dbReference type="Pfam" id="PF13030">
    <property type="entry name" value="DUF3891"/>
    <property type="match status" value="1"/>
</dbReference>
<dbReference type="EMBL" id="CP002546">
    <property type="protein sequence ID" value="ADY62024.1"/>
    <property type="molecule type" value="Genomic_DNA"/>
</dbReference>
<keyword evidence="3" id="KW-1185">Reference proteome</keyword>
<sequence>MLKTILDDEIWCVSQPDHGSIAGFLAAHWGNKDFARPGAYADAPDPVALQHSVVLGVAQHDNGWWEWEATPDVSLEDGLPLDLIDVLQSQQESMAKWRRGIPRLQQWEPYASLLTSYHAYWLYAPKCDPEFDVSFLHPLFGREKPPLAEGEEREQTAAFLQEIKTMQSELVGRLEADEAKRSWLRPEHLWPHARLVQLLDGLSLSLCSGIIPSRDGGPRGPGKSAFSLPDTPRQSWEDRVEIDVRPFGDGRILCDPYPFDLDPLPVFVPMRIFDRNASRSSGFATDWFAEPQRIVRFDLCSG</sequence>
<dbReference type="KEGG" id="pbs:Plabr_4452"/>
<evidence type="ECO:0000256" key="1">
    <source>
        <dbReference type="SAM" id="MobiDB-lite"/>
    </source>
</evidence>
<dbReference type="HOGENOM" id="CLU_076871_1_0_0"/>
<dbReference type="RefSeq" id="WP_013630729.1">
    <property type="nucleotide sequence ID" value="NC_015174.1"/>
</dbReference>
<dbReference type="AlphaFoldDB" id="F0SLB8"/>
<gene>
    <name evidence="2" type="ordered locus">Plabr_4452</name>
</gene>
<evidence type="ECO:0008006" key="4">
    <source>
        <dbReference type="Google" id="ProtNLM"/>
    </source>
</evidence>
<dbReference type="OrthoDB" id="286277at2"/>
<proteinExistence type="predicted"/>
<dbReference type="STRING" id="756272.Plabr_4452"/>
<name>F0SLB8_RUBBR</name>
<evidence type="ECO:0000313" key="3">
    <source>
        <dbReference type="Proteomes" id="UP000006860"/>
    </source>
</evidence>